<feature type="compositionally biased region" description="Basic residues" evidence="1">
    <location>
        <begin position="1"/>
        <end position="10"/>
    </location>
</feature>
<reference evidence="2 3" key="1">
    <citation type="submission" date="2018-04" db="EMBL/GenBank/DDBJ databases">
        <title>WGS assembly of Panicum hallii var. hallii HAL2.</title>
        <authorList>
            <person name="Lovell J."/>
            <person name="Jenkins J."/>
            <person name="Lowry D."/>
            <person name="Mamidi S."/>
            <person name="Sreedasyam A."/>
            <person name="Weng X."/>
            <person name="Barry K."/>
            <person name="Bonette J."/>
            <person name="Campitelli B."/>
            <person name="Daum C."/>
            <person name="Gordon S."/>
            <person name="Gould B."/>
            <person name="Lipzen A."/>
            <person name="MacQueen A."/>
            <person name="Palacio-Mejia J."/>
            <person name="Plott C."/>
            <person name="Shakirov E."/>
            <person name="Shu S."/>
            <person name="Yoshinaga Y."/>
            <person name="Zane M."/>
            <person name="Rokhsar D."/>
            <person name="Grimwood J."/>
            <person name="Schmutz J."/>
            <person name="Juenger T."/>
        </authorList>
    </citation>
    <scope>NUCLEOTIDE SEQUENCE [LARGE SCALE GENOMIC DNA]</scope>
    <source>
        <strain evidence="3">cv. HAL2</strain>
    </source>
</reference>
<evidence type="ECO:0000256" key="1">
    <source>
        <dbReference type="SAM" id="MobiDB-lite"/>
    </source>
</evidence>
<dbReference type="Proteomes" id="UP000244336">
    <property type="component" value="Chromosome 1"/>
</dbReference>
<evidence type="ECO:0000313" key="2">
    <source>
        <dbReference type="EMBL" id="PUZ74093.1"/>
    </source>
</evidence>
<dbReference type="Gramene" id="PUZ74093">
    <property type="protein sequence ID" value="PUZ74093"/>
    <property type="gene ID" value="GQ55_1G037400"/>
</dbReference>
<keyword evidence="3" id="KW-1185">Reference proteome</keyword>
<dbReference type="AlphaFoldDB" id="A0A2T7F1Y7"/>
<organism evidence="2 3">
    <name type="scientific">Panicum hallii var. hallii</name>
    <dbReference type="NCBI Taxonomy" id="1504633"/>
    <lineage>
        <taxon>Eukaryota</taxon>
        <taxon>Viridiplantae</taxon>
        <taxon>Streptophyta</taxon>
        <taxon>Embryophyta</taxon>
        <taxon>Tracheophyta</taxon>
        <taxon>Spermatophyta</taxon>
        <taxon>Magnoliopsida</taxon>
        <taxon>Liliopsida</taxon>
        <taxon>Poales</taxon>
        <taxon>Poaceae</taxon>
        <taxon>PACMAD clade</taxon>
        <taxon>Panicoideae</taxon>
        <taxon>Panicodae</taxon>
        <taxon>Paniceae</taxon>
        <taxon>Panicinae</taxon>
        <taxon>Panicum</taxon>
        <taxon>Panicum sect. Panicum</taxon>
    </lineage>
</organism>
<proteinExistence type="predicted"/>
<dbReference type="EMBL" id="CM009749">
    <property type="protein sequence ID" value="PUZ74093.1"/>
    <property type="molecule type" value="Genomic_DNA"/>
</dbReference>
<name>A0A2T7F1Y7_9POAL</name>
<protein>
    <submittedName>
        <fullName evidence="2">Uncharacterized protein</fullName>
    </submittedName>
</protein>
<accession>A0A2T7F1Y7</accession>
<evidence type="ECO:0000313" key="3">
    <source>
        <dbReference type="Proteomes" id="UP000244336"/>
    </source>
</evidence>
<feature type="compositionally biased region" description="Basic and acidic residues" evidence="1">
    <location>
        <begin position="11"/>
        <end position="25"/>
    </location>
</feature>
<sequence>MTSERRRKHELGRAKNDAKHAQRKLADHEMLGLRKLAPPPLPPHAAGRRHARCGWTSRPWRISFGDGVHRSGSRFSGSHRSSLSVSFGCRACAGREVRRPAAPPRRRDEARAG</sequence>
<gene>
    <name evidence="2" type="ORF">GQ55_1G037400</name>
</gene>
<feature type="region of interest" description="Disordered" evidence="1">
    <location>
        <begin position="1"/>
        <end position="25"/>
    </location>
</feature>